<accession>A0A0F7L757</accession>
<reference evidence="1" key="1">
    <citation type="journal article" date="2015" name="Front. Microbiol.">
        <title>Combining genomic sequencing methods to explore viral diversity and reveal potential virus-host interactions.</title>
        <authorList>
            <person name="Chow C.E."/>
            <person name="Winget D.M."/>
            <person name="White R.A.III."/>
            <person name="Hallam S.J."/>
            <person name="Suttle C.A."/>
        </authorList>
    </citation>
    <scope>NUCLEOTIDE SEQUENCE</scope>
    <source>
        <strain evidence="1">Oxic1_3</strain>
    </source>
</reference>
<dbReference type="EMBL" id="KR029598">
    <property type="protein sequence ID" value="AKH47760.1"/>
    <property type="molecule type" value="Genomic_DNA"/>
</dbReference>
<organism evidence="1">
    <name type="scientific">uncultured marine virus</name>
    <dbReference type="NCBI Taxonomy" id="186617"/>
    <lineage>
        <taxon>Viruses</taxon>
        <taxon>environmental samples</taxon>
    </lineage>
</organism>
<protein>
    <submittedName>
        <fullName evidence="1">Uncharacterized protein</fullName>
    </submittedName>
</protein>
<name>A0A0F7L757_9VIRU</name>
<evidence type="ECO:0000313" key="1">
    <source>
        <dbReference type="EMBL" id="AKH47760.1"/>
    </source>
</evidence>
<proteinExistence type="predicted"/>
<sequence>MVTLKLIDGTRQTSFIPLRQVLRLNSSPLIMVISYEELVVTVYLLTRQTT</sequence>
<reference evidence="1" key="2">
    <citation type="submission" date="2015-03" db="EMBL/GenBank/DDBJ databases">
        <authorList>
            <person name="Chow C.-E.T."/>
            <person name="Winget D.M."/>
            <person name="White R.A.III."/>
            <person name="Hallam S.J."/>
            <person name="Suttle C.A."/>
        </authorList>
    </citation>
    <scope>NUCLEOTIDE SEQUENCE</scope>
    <source>
        <strain evidence="1">Oxic1_3</strain>
    </source>
</reference>